<feature type="compositionally biased region" description="Pro residues" evidence="1">
    <location>
        <begin position="43"/>
        <end position="54"/>
    </location>
</feature>
<evidence type="ECO:0000313" key="2">
    <source>
        <dbReference type="EMBL" id="MBZ4038227.1"/>
    </source>
</evidence>
<feature type="compositionally biased region" description="Low complexity" evidence="1">
    <location>
        <begin position="58"/>
        <end position="76"/>
    </location>
</feature>
<gene>
    <name evidence="2" type="ORF">K6753_01585</name>
</gene>
<dbReference type="EMBL" id="JAINZW010000001">
    <property type="protein sequence ID" value="MBZ4038227.1"/>
    <property type="molecule type" value="Genomic_DNA"/>
</dbReference>
<proteinExistence type="predicted"/>
<sequence length="128" mass="13238">MTTRPHPLPRSQRPAPGRTGAIAKAMLVTSMALAVVLTGCRKPQPPDPEVPPEPQAGTAATTSPSTATAASDVADTGHAYAGASDAVEMHRVEGDGSDGYQTPLERVRDVETKVGDAAERTRATIDPP</sequence>
<feature type="region of interest" description="Disordered" evidence="1">
    <location>
        <begin position="39"/>
        <end position="128"/>
    </location>
</feature>
<evidence type="ECO:0000313" key="3">
    <source>
        <dbReference type="Proteomes" id="UP001430954"/>
    </source>
</evidence>
<feature type="compositionally biased region" description="Basic and acidic residues" evidence="1">
    <location>
        <begin position="105"/>
        <end position="128"/>
    </location>
</feature>
<accession>A0ABS7T2Z1</accession>
<keyword evidence="3" id="KW-1185">Reference proteome</keyword>
<comment type="caution">
    <text evidence="2">The sequence shown here is derived from an EMBL/GenBank/DDBJ whole genome shotgun (WGS) entry which is preliminary data.</text>
</comment>
<evidence type="ECO:0000256" key="1">
    <source>
        <dbReference type="SAM" id="MobiDB-lite"/>
    </source>
</evidence>
<protein>
    <recommendedName>
        <fullName evidence="4">Lipoprotein</fullName>
    </recommendedName>
</protein>
<organism evidence="2 3">
    <name type="scientific">Novilysobacter selenitireducens</name>
    <dbReference type="NCBI Taxonomy" id="2872639"/>
    <lineage>
        <taxon>Bacteria</taxon>
        <taxon>Pseudomonadati</taxon>
        <taxon>Pseudomonadota</taxon>
        <taxon>Gammaproteobacteria</taxon>
        <taxon>Lysobacterales</taxon>
        <taxon>Lysobacteraceae</taxon>
        <taxon>Novilysobacter</taxon>
    </lineage>
</organism>
<name>A0ABS7T2Z1_9GAMM</name>
<reference evidence="2 3" key="1">
    <citation type="submission" date="2021-09" db="EMBL/GenBank/DDBJ databases">
        <title>Lysobacter sp. 13A isolated from the river sediment.</title>
        <authorList>
            <person name="Liu H."/>
            <person name="Li S."/>
            <person name="Mao S."/>
        </authorList>
    </citation>
    <scope>NUCLEOTIDE SEQUENCE [LARGE SCALE GENOMIC DNA]</scope>
    <source>
        <strain evidence="2 3">13A</strain>
    </source>
</reference>
<dbReference type="Proteomes" id="UP001430954">
    <property type="component" value="Unassembled WGS sequence"/>
</dbReference>
<dbReference type="RefSeq" id="WP_223674429.1">
    <property type="nucleotide sequence ID" value="NZ_JAINZW010000001.1"/>
</dbReference>
<evidence type="ECO:0008006" key="4">
    <source>
        <dbReference type="Google" id="ProtNLM"/>
    </source>
</evidence>